<dbReference type="PROSITE" id="PS50928">
    <property type="entry name" value="ABC_TM1"/>
    <property type="match status" value="1"/>
</dbReference>
<feature type="region of interest" description="Disordered" evidence="8">
    <location>
        <begin position="1"/>
        <end position="29"/>
    </location>
</feature>
<evidence type="ECO:0000256" key="4">
    <source>
        <dbReference type="ARBA" id="ARBA00022692"/>
    </source>
</evidence>
<name>A0ABN2USC5_9MICO</name>
<feature type="transmembrane region" description="Helical" evidence="7">
    <location>
        <begin position="34"/>
        <end position="56"/>
    </location>
</feature>
<keyword evidence="6 7" id="KW-0472">Membrane</keyword>
<feature type="transmembrane region" description="Helical" evidence="7">
    <location>
        <begin position="227"/>
        <end position="250"/>
    </location>
</feature>
<keyword evidence="4 7" id="KW-0812">Transmembrane</keyword>
<dbReference type="PANTHER" id="PTHR30193:SF37">
    <property type="entry name" value="INNER MEMBRANE ABC TRANSPORTER PERMEASE PROTEIN YCJO"/>
    <property type="match status" value="1"/>
</dbReference>
<comment type="similarity">
    <text evidence="7">Belongs to the binding-protein-dependent transport system permease family.</text>
</comment>
<dbReference type="CDD" id="cd06261">
    <property type="entry name" value="TM_PBP2"/>
    <property type="match status" value="1"/>
</dbReference>
<dbReference type="Proteomes" id="UP001501196">
    <property type="component" value="Unassembled WGS sequence"/>
</dbReference>
<protein>
    <submittedName>
        <fullName evidence="10">Sugar ABC transporter permease</fullName>
    </submittedName>
</protein>
<comment type="subcellular location">
    <subcellularLocation>
        <location evidence="1 7">Cell membrane</location>
        <topology evidence="1 7">Multi-pass membrane protein</topology>
    </subcellularLocation>
</comment>
<keyword evidence="11" id="KW-1185">Reference proteome</keyword>
<dbReference type="PANTHER" id="PTHR30193">
    <property type="entry name" value="ABC TRANSPORTER PERMEASE PROTEIN"/>
    <property type="match status" value="1"/>
</dbReference>
<evidence type="ECO:0000256" key="8">
    <source>
        <dbReference type="SAM" id="MobiDB-lite"/>
    </source>
</evidence>
<dbReference type="Gene3D" id="1.10.3720.10">
    <property type="entry name" value="MetI-like"/>
    <property type="match status" value="1"/>
</dbReference>
<feature type="transmembrane region" description="Helical" evidence="7">
    <location>
        <begin position="182"/>
        <end position="206"/>
    </location>
</feature>
<evidence type="ECO:0000313" key="10">
    <source>
        <dbReference type="EMBL" id="GAA2042614.1"/>
    </source>
</evidence>
<feature type="transmembrane region" description="Helical" evidence="7">
    <location>
        <begin position="100"/>
        <end position="121"/>
    </location>
</feature>
<feature type="domain" description="ABC transmembrane type-1" evidence="9">
    <location>
        <begin position="96"/>
        <end position="308"/>
    </location>
</feature>
<dbReference type="InterPro" id="IPR051393">
    <property type="entry name" value="ABC_transporter_permease"/>
</dbReference>
<keyword evidence="5 7" id="KW-1133">Transmembrane helix</keyword>
<feature type="compositionally biased region" description="Pro residues" evidence="8">
    <location>
        <begin position="7"/>
        <end position="19"/>
    </location>
</feature>
<evidence type="ECO:0000256" key="1">
    <source>
        <dbReference type="ARBA" id="ARBA00004651"/>
    </source>
</evidence>
<evidence type="ECO:0000256" key="5">
    <source>
        <dbReference type="ARBA" id="ARBA00022989"/>
    </source>
</evidence>
<evidence type="ECO:0000256" key="7">
    <source>
        <dbReference type="RuleBase" id="RU363032"/>
    </source>
</evidence>
<evidence type="ECO:0000256" key="6">
    <source>
        <dbReference type="ARBA" id="ARBA00023136"/>
    </source>
</evidence>
<keyword evidence="3" id="KW-1003">Cell membrane</keyword>
<feature type="transmembrane region" description="Helical" evidence="7">
    <location>
        <begin position="290"/>
        <end position="311"/>
    </location>
</feature>
<evidence type="ECO:0000256" key="2">
    <source>
        <dbReference type="ARBA" id="ARBA00022448"/>
    </source>
</evidence>
<dbReference type="InterPro" id="IPR035906">
    <property type="entry name" value="MetI-like_sf"/>
</dbReference>
<dbReference type="InterPro" id="IPR000515">
    <property type="entry name" value="MetI-like"/>
</dbReference>
<comment type="caution">
    <text evidence="10">The sequence shown here is derived from an EMBL/GenBank/DDBJ whole genome shotgun (WGS) entry which is preliminary data.</text>
</comment>
<organism evidence="10 11">
    <name type="scientific">Agromyces tropicus</name>
    <dbReference type="NCBI Taxonomy" id="555371"/>
    <lineage>
        <taxon>Bacteria</taxon>
        <taxon>Bacillati</taxon>
        <taxon>Actinomycetota</taxon>
        <taxon>Actinomycetes</taxon>
        <taxon>Micrococcales</taxon>
        <taxon>Microbacteriaceae</taxon>
        <taxon>Agromyces</taxon>
    </lineage>
</organism>
<reference evidence="10 11" key="1">
    <citation type="journal article" date="2019" name="Int. J. Syst. Evol. Microbiol.">
        <title>The Global Catalogue of Microorganisms (GCM) 10K type strain sequencing project: providing services to taxonomists for standard genome sequencing and annotation.</title>
        <authorList>
            <consortium name="The Broad Institute Genomics Platform"/>
            <consortium name="The Broad Institute Genome Sequencing Center for Infectious Disease"/>
            <person name="Wu L."/>
            <person name="Ma J."/>
        </authorList>
    </citation>
    <scope>NUCLEOTIDE SEQUENCE [LARGE SCALE GENOMIC DNA]</scope>
    <source>
        <strain evidence="10 11">JCM 15672</strain>
    </source>
</reference>
<evidence type="ECO:0000256" key="3">
    <source>
        <dbReference type="ARBA" id="ARBA00022475"/>
    </source>
</evidence>
<accession>A0ABN2USC5</accession>
<evidence type="ECO:0000313" key="11">
    <source>
        <dbReference type="Proteomes" id="UP001501196"/>
    </source>
</evidence>
<dbReference type="Pfam" id="PF00528">
    <property type="entry name" value="BPD_transp_1"/>
    <property type="match status" value="1"/>
</dbReference>
<dbReference type="SUPFAM" id="SSF161098">
    <property type="entry name" value="MetI-like"/>
    <property type="match status" value="1"/>
</dbReference>
<feature type="transmembrane region" description="Helical" evidence="7">
    <location>
        <begin position="133"/>
        <end position="153"/>
    </location>
</feature>
<dbReference type="RefSeq" id="WP_344376520.1">
    <property type="nucleotide sequence ID" value="NZ_BAAAPW010000005.1"/>
</dbReference>
<keyword evidence="2 7" id="KW-0813">Transport</keyword>
<proteinExistence type="inferred from homology"/>
<gene>
    <name evidence="10" type="ORF">GCM10009819_31340</name>
</gene>
<sequence>MTSTAAPPIPTAEPRPIAPEPAGRARRPRRRSPGFGILALLPFVLFGLVFAVYPLAQVIRMAFSDVAIRGGVFQWDAAGLENFAAVVEDPVALRSIGNTVLFVVLTVVVSLFVGLALALLVDRAVAMLPLARNVLIWPAVIAPVVVSLMWLLLLSPTAGGLNKLLLNLGLPTQGWLGDGPTAMAAVVIVDVWHWTPVVFLFLYTALQGVDASTLEAARVDGAGEWRVIRHVVLPALRPAVVAVVVVRVIMGVKAFDEMYLLTAGGPNFATTLVTQHIKTLFFDHLAFGEAAAFSLLVVVLTAGVVGMILFLRAKANR</sequence>
<dbReference type="EMBL" id="BAAAPW010000005">
    <property type="protein sequence ID" value="GAA2042614.1"/>
    <property type="molecule type" value="Genomic_DNA"/>
</dbReference>
<evidence type="ECO:0000259" key="9">
    <source>
        <dbReference type="PROSITE" id="PS50928"/>
    </source>
</evidence>